<keyword evidence="2" id="KW-1185">Reference proteome</keyword>
<accession>A0A9X6RPY9</accession>
<evidence type="ECO:0000313" key="1">
    <source>
        <dbReference type="EMBL" id="OWA55400.1"/>
    </source>
</evidence>
<protein>
    <submittedName>
        <fullName evidence="1">Uncharacterized protein</fullName>
    </submittedName>
</protein>
<dbReference type="EMBL" id="MTYJ01000740">
    <property type="protein sequence ID" value="OWA55400.1"/>
    <property type="molecule type" value="Genomic_DNA"/>
</dbReference>
<reference evidence="2" key="1">
    <citation type="submission" date="2017-01" db="EMBL/GenBank/DDBJ databases">
        <title>Comparative genomics of anhydrobiosis in the tardigrade Hypsibius dujardini.</title>
        <authorList>
            <person name="Yoshida Y."/>
            <person name="Koutsovoulos G."/>
            <person name="Laetsch D."/>
            <person name="Stevens L."/>
            <person name="Kumar S."/>
            <person name="Horikawa D."/>
            <person name="Ishino K."/>
            <person name="Komine S."/>
            <person name="Tomita M."/>
            <person name="Blaxter M."/>
            <person name="Arakawa K."/>
        </authorList>
    </citation>
    <scope>NUCLEOTIDE SEQUENCE [LARGE SCALE GENOMIC DNA]</scope>
    <source>
        <strain evidence="2">Z151</strain>
    </source>
</reference>
<dbReference type="Proteomes" id="UP000192578">
    <property type="component" value="Unassembled WGS sequence"/>
</dbReference>
<evidence type="ECO:0000313" key="2">
    <source>
        <dbReference type="Proteomes" id="UP000192578"/>
    </source>
</evidence>
<sequence>MRIPDRNCDRLAFRQLADAWAVSTGWYCSVLRSVIGTRVHAARPPRGTANEELFYGRICHGARIPPAAVVSGELLERLEGTLSSDHLSRSKLQGVSERTPAVAMTLFETVSLLSRV</sequence>
<gene>
    <name evidence="1" type="ORF">BV898_19786</name>
</gene>
<comment type="caution">
    <text evidence="1">The sequence shown here is derived from an EMBL/GenBank/DDBJ whole genome shotgun (WGS) entry which is preliminary data.</text>
</comment>
<organism evidence="1 2">
    <name type="scientific">Hypsibius exemplaris</name>
    <name type="common">Freshwater tardigrade</name>
    <dbReference type="NCBI Taxonomy" id="2072580"/>
    <lineage>
        <taxon>Eukaryota</taxon>
        <taxon>Metazoa</taxon>
        <taxon>Ecdysozoa</taxon>
        <taxon>Tardigrada</taxon>
        <taxon>Eutardigrada</taxon>
        <taxon>Parachela</taxon>
        <taxon>Hypsibioidea</taxon>
        <taxon>Hypsibiidae</taxon>
        <taxon>Hypsibius</taxon>
    </lineage>
</organism>
<name>A0A9X6RPY9_HYPEX</name>
<dbReference type="AlphaFoldDB" id="A0A9X6RPY9"/>
<proteinExistence type="predicted"/>